<gene>
    <name evidence="8" type="ORF">BDA96_02G369300</name>
</gene>
<proteinExistence type="predicted"/>
<organism evidence="8 9">
    <name type="scientific">Sorghum bicolor</name>
    <name type="common">Sorghum</name>
    <name type="synonym">Sorghum vulgare</name>
    <dbReference type="NCBI Taxonomy" id="4558"/>
    <lineage>
        <taxon>Eukaryota</taxon>
        <taxon>Viridiplantae</taxon>
        <taxon>Streptophyta</taxon>
        <taxon>Embryophyta</taxon>
        <taxon>Tracheophyta</taxon>
        <taxon>Spermatophyta</taxon>
        <taxon>Magnoliopsida</taxon>
        <taxon>Liliopsida</taxon>
        <taxon>Poales</taxon>
        <taxon>Poaceae</taxon>
        <taxon>PACMAD clade</taxon>
        <taxon>Panicoideae</taxon>
        <taxon>Andropogonodae</taxon>
        <taxon>Andropogoneae</taxon>
        <taxon>Sorghinae</taxon>
        <taxon>Sorghum</taxon>
    </lineage>
</organism>
<comment type="caution">
    <text evidence="8">The sequence shown here is derived from an EMBL/GenBank/DDBJ whole genome shotgun (WGS) entry which is preliminary data.</text>
</comment>
<evidence type="ECO:0000313" key="8">
    <source>
        <dbReference type="EMBL" id="KAG0545533.1"/>
    </source>
</evidence>
<dbReference type="PRINTS" id="PR00404">
    <property type="entry name" value="MADSDOMAIN"/>
</dbReference>
<evidence type="ECO:0000259" key="7">
    <source>
        <dbReference type="PROSITE" id="PS50066"/>
    </source>
</evidence>
<keyword evidence="3" id="KW-0238">DNA-binding</keyword>
<keyword evidence="5" id="KW-0539">Nucleus</keyword>
<evidence type="ECO:0000256" key="1">
    <source>
        <dbReference type="ARBA" id="ARBA00004123"/>
    </source>
</evidence>
<dbReference type="EMBL" id="CM027681">
    <property type="protein sequence ID" value="KAG0545533.1"/>
    <property type="molecule type" value="Genomic_DNA"/>
</dbReference>
<feature type="domain" description="MADS-box" evidence="7">
    <location>
        <begin position="20"/>
        <end position="71"/>
    </location>
</feature>
<dbReference type="SMART" id="SM00432">
    <property type="entry name" value="MADS"/>
    <property type="match status" value="1"/>
</dbReference>
<dbReference type="PROSITE" id="PS50066">
    <property type="entry name" value="MADS_BOX_2"/>
    <property type="match status" value="1"/>
</dbReference>
<comment type="subcellular location">
    <subcellularLocation>
        <location evidence="1">Nucleus</location>
    </subcellularLocation>
</comment>
<evidence type="ECO:0000256" key="3">
    <source>
        <dbReference type="ARBA" id="ARBA00023125"/>
    </source>
</evidence>
<accession>A0A921UVN8</accession>
<feature type="compositionally biased region" description="Basic and acidic residues" evidence="6">
    <location>
        <begin position="1"/>
        <end position="15"/>
    </location>
</feature>
<evidence type="ECO:0000313" key="9">
    <source>
        <dbReference type="Proteomes" id="UP000807115"/>
    </source>
</evidence>
<feature type="region of interest" description="Disordered" evidence="6">
    <location>
        <begin position="1"/>
        <end position="23"/>
    </location>
</feature>
<evidence type="ECO:0000256" key="6">
    <source>
        <dbReference type="SAM" id="MobiDB-lite"/>
    </source>
</evidence>
<dbReference type="GO" id="GO:0003677">
    <property type="term" value="F:DNA binding"/>
    <property type="evidence" value="ECO:0007669"/>
    <property type="project" value="UniProtKB-KW"/>
</dbReference>
<name>A0A921UVN8_SORBI</name>
<dbReference type="InterPro" id="IPR002100">
    <property type="entry name" value="TF_MADSbox"/>
</dbReference>
<dbReference type="AlphaFoldDB" id="A0A921UVN8"/>
<dbReference type="GO" id="GO:0005634">
    <property type="term" value="C:nucleus"/>
    <property type="evidence" value="ECO:0007669"/>
    <property type="project" value="UniProtKB-SubCell"/>
</dbReference>
<keyword evidence="2" id="KW-0805">Transcription regulation</keyword>
<dbReference type="GO" id="GO:0046983">
    <property type="term" value="F:protein dimerization activity"/>
    <property type="evidence" value="ECO:0007669"/>
    <property type="project" value="InterPro"/>
</dbReference>
<sequence length="479" mass="50192">MTGKRRTAERAHEGAAGRGRGRGRRALGLIRDRRARVETFGKRKDTLKVKAYELSVLCGVDVALVVAAADGDGDGPAADVWESTEGAVLARYRALDPEHTHRAYLEGGLGKEEAKLARVRQAGPTGLDPWDKALDGIATEEEAQGLLEAIDAAIRATEDRMRALGLPVDGEDGVGAGVVLEGVAPLNFTGVDGYLLHAPGGGDNQAIWGNDGFQQCINDSGGAGMEGYHLQITPDMYAAGGSNNNNGRLATDDHLYPPCDAETMQHGYGFHQCAGTGYFGMPAGHQMQELLGWGAAQTNLAMWGTEEPPVHYPSAETGLSYMDTPAGLGAQGGSGGLSFAMGASCNFVNATPELSLAMVTTGCGGGDNFINAPPVAFSHTIGGSSDNFTNTTPAQPLAMSYGADLTVPGGYATQWQVAQSAGSGQQSGIEQLHYLSDLEDAQSQAAQKHQDAGNGPQSGIELLHYLRKLEDTQLHLWGN</sequence>
<evidence type="ECO:0000256" key="5">
    <source>
        <dbReference type="ARBA" id="ARBA00023242"/>
    </source>
</evidence>
<dbReference type="Gene3D" id="3.40.1810.10">
    <property type="entry name" value="Transcription factor, MADS-box"/>
    <property type="match status" value="1"/>
</dbReference>
<dbReference type="SUPFAM" id="SSF55455">
    <property type="entry name" value="SRF-like"/>
    <property type="match status" value="1"/>
</dbReference>
<dbReference type="Proteomes" id="UP000807115">
    <property type="component" value="Chromosome 2"/>
</dbReference>
<reference evidence="8" key="1">
    <citation type="journal article" date="2019" name="BMC Genomics">
        <title>A new reference genome for Sorghum bicolor reveals high levels of sequence similarity between sweet and grain genotypes: implications for the genetics of sugar metabolism.</title>
        <authorList>
            <person name="Cooper E.A."/>
            <person name="Brenton Z.W."/>
            <person name="Flinn B.S."/>
            <person name="Jenkins J."/>
            <person name="Shu S."/>
            <person name="Flowers D."/>
            <person name="Luo F."/>
            <person name="Wang Y."/>
            <person name="Xia P."/>
            <person name="Barry K."/>
            <person name="Daum C."/>
            <person name="Lipzen A."/>
            <person name="Yoshinaga Y."/>
            <person name="Schmutz J."/>
            <person name="Saski C."/>
            <person name="Vermerris W."/>
            <person name="Kresovich S."/>
        </authorList>
    </citation>
    <scope>NUCLEOTIDE SEQUENCE</scope>
</reference>
<protein>
    <recommendedName>
        <fullName evidence="7">MADS-box domain-containing protein</fullName>
    </recommendedName>
</protein>
<evidence type="ECO:0000256" key="4">
    <source>
        <dbReference type="ARBA" id="ARBA00023163"/>
    </source>
</evidence>
<reference evidence="8" key="2">
    <citation type="submission" date="2020-10" db="EMBL/GenBank/DDBJ databases">
        <authorList>
            <person name="Cooper E.A."/>
            <person name="Brenton Z.W."/>
            <person name="Flinn B.S."/>
            <person name="Jenkins J."/>
            <person name="Shu S."/>
            <person name="Flowers D."/>
            <person name="Luo F."/>
            <person name="Wang Y."/>
            <person name="Xia P."/>
            <person name="Barry K."/>
            <person name="Daum C."/>
            <person name="Lipzen A."/>
            <person name="Yoshinaga Y."/>
            <person name="Schmutz J."/>
            <person name="Saski C."/>
            <person name="Vermerris W."/>
            <person name="Kresovich S."/>
        </authorList>
    </citation>
    <scope>NUCLEOTIDE SEQUENCE</scope>
</reference>
<keyword evidence="4" id="KW-0804">Transcription</keyword>
<dbReference type="InterPro" id="IPR036879">
    <property type="entry name" value="TF_MADSbox_sf"/>
</dbReference>
<dbReference type="Pfam" id="PF00319">
    <property type="entry name" value="SRF-TF"/>
    <property type="match status" value="1"/>
</dbReference>
<evidence type="ECO:0000256" key="2">
    <source>
        <dbReference type="ARBA" id="ARBA00023015"/>
    </source>
</evidence>